<feature type="domain" description="Cas10/Cmr2 second palm" evidence="5">
    <location>
        <begin position="625"/>
        <end position="767"/>
    </location>
</feature>
<dbReference type="InterPro" id="IPR043128">
    <property type="entry name" value="Rev_trsase/Diguanyl_cyclase"/>
</dbReference>
<dbReference type="NCBIfam" id="TIGR02577">
    <property type="entry name" value="cas_TM1794_Cmr2"/>
    <property type="match status" value="1"/>
</dbReference>
<keyword evidence="2" id="KW-0051">Antiviral defense</keyword>
<organism evidence="6">
    <name type="scientific">Nanobsidianus stetteri</name>
    <dbReference type="NCBI Taxonomy" id="1294122"/>
    <lineage>
        <taxon>Archaea</taxon>
        <taxon>Nanobdellota</taxon>
        <taxon>Candidatus Nanoarchaeia</taxon>
        <taxon>Nanoarchaeales</taxon>
        <taxon>Nanopusillaceae</taxon>
        <taxon>Candidatus Nanobsidianus</taxon>
    </lineage>
</organism>
<evidence type="ECO:0000259" key="4">
    <source>
        <dbReference type="Pfam" id="PF12469"/>
    </source>
</evidence>
<feature type="compositionally biased region" description="Basic and acidic residues" evidence="3">
    <location>
        <begin position="112"/>
        <end position="121"/>
    </location>
</feature>
<dbReference type="InterPro" id="IPR038242">
    <property type="entry name" value="Cmr2_N"/>
</dbReference>
<dbReference type="GO" id="GO:0051607">
    <property type="term" value="P:defense response to virus"/>
    <property type="evidence" value="ECO:0007669"/>
    <property type="project" value="UniProtKB-KW"/>
</dbReference>
<evidence type="ECO:0000259" key="5">
    <source>
        <dbReference type="Pfam" id="PF22335"/>
    </source>
</evidence>
<dbReference type="EMBL" id="QEFP01000009">
    <property type="protein sequence ID" value="PVU68507.1"/>
    <property type="molecule type" value="Genomic_DNA"/>
</dbReference>
<name>A0A2T9WL01_NANST</name>
<evidence type="ECO:0000256" key="2">
    <source>
        <dbReference type="ARBA" id="ARBA00023118"/>
    </source>
</evidence>
<dbReference type="Gene3D" id="3.30.70.270">
    <property type="match status" value="1"/>
</dbReference>
<dbReference type="AlphaFoldDB" id="A0A2T9WL01"/>
<gene>
    <name evidence="6" type="primary">cas10</name>
    <name evidence="6" type="ORF">DDW03_02155</name>
</gene>
<keyword evidence="1" id="KW-0547">Nucleotide-binding</keyword>
<dbReference type="Gene3D" id="3.30.70.2220">
    <property type="entry name" value="CRISPR-Cas system, Cmr2 subunit, D1 domain, cysteine cluster"/>
    <property type="match status" value="1"/>
</dbReference>
<reference evidence="6" key="1">
    <citation type="journal article" date="2015" name="Appl. Environ. Microbiol.">
        <title>Nanoarchaeota, Their Sulfolobales Host, and Nanoarchaeota Virus Distribution across Yellowstone National Park Hot Springs.</title>
        <authorList>
            <person name="Munson-McGee J.H."/>
            <person name="Field E.K."/>
            <person name="Bateson M."/>
            <person name="Rooney C."/>
            <person name="Stepanauskas R."/>
            <person name="Young M.J."/>
        </authorList>
    </citation>
    <scope>NUCLEOTIDE SEQUENCE [LARGE SCALE GENOMIC DNA]</scope>
    <source>
        <strain evidence="6">SCGC AB-777_F03</strain>
    </source>
</reference>
<dbReference type="InterPro" id="IPR013407">
    <property type="entry name" value="CRISPR-assoc_prot_Cmr2"/>
</dbReference>
<dbReference type="GO" id="GO:0000166">
    <property type="term" value="F:nucleotide binding"/>
    <property type="evidence" value="ECO:0007669"/>
    <property type="project" value="UniProtKB-KW"/>
</dbReference>
<dbReference type="InterPro" id="IPR054767">
    <property type="entry name" value="Cas10-Cmr2_palm2"/>
</dbReference>
<evidence type="ECO:0000256" key="3">
    <source>
        <dbReference type="SAM" id="MobiDB-lite"/>
    </source>
</evidence>
<accession>A0A2T9WL01</accession>
<evidence type="ECO:0000256" key="1">
    <source>
        <dbReference type="ARBA" id="ARBA00022741"/>
    </source>
</evidence>
<feature type="region of interest" description="Disordered" evidence="3">
    <location>
        <begin position="112"/>
        <end position="133"/>
    </location>
</feature>
<dbReference type="Pfam" id="PF22335">
    <property type="entry name" value="Cas10-Cmr2_palm2"/>
    <property type="match status" value="1"/>
</dbReference>
<feature type="domain" description="CRISPR-associated protein Cmr2 N-terminal" evidence="4">
    <location>
        <begin position="230"/>
        <end position="346"/>
    </location>
</feature>
<evidence type="ECO:0000313" key="6">
    <source>
        <dbReference type="EMBL" id="PVU68507.1"/>
    </source>
</evidence>
<dbReference type="InterPro" id="IPR024615">
    <property type="entry name" value="CRISPR-assoc_Cmr2_N"/>
</dbReference>
<sequence>MRLSEEEIFKVKILALLHDPPWKPWSITGSIKDKNGKKSGRALEEIACEFGVEYYERSNKYIPVHEKEGFTFAMLLGIRKDEIEYYYNKFVREADKFSAGVERFTVDEITGEKKSDKEKQKQNQKGGGPIKQERKHNVFNVNHKIQLKKEIDKECIKNYVKWIVNNIRNLGWREKYHALYALIEVAWYHFCPDHYPLAETRVGNYSVFDHLYATASMTNWFLNKHPSGYLVKIDLPAARQIISKARKAWDIWGGSYLLSWLTYETVEPLIQKYGVDIVLFPFMGLNPFFVSRLNLPKKIGDEDTYWEFNDLMFEPTQPLMPTTVLMALPDYENVKDLYERAWDKIVNELGLNIDKKLPDSPITPIRIKIVDLEKKLRKKEKYDFSDFTYLLKLVNEEDKVVEVFYGITANSFANEFTTDKYKNKKLYNLCTSCGVLPAEIEDDEHLEEGEKLCRYCYMKRKLHKYLEKRYEMQLIPSTIDIANIYNWRDILGKIEEIPGAEEFAKNENLRLPKPLRSLGTRSLDTPTRRFIFYYCTTSREEEHRLMLRYLKNGSLKTEETYYAIVEGNGDFVSKKLWMGVVKGKSFKDYVKAILTVPVQDEGGPEKKIENEKKIEELEKKMKEVFSAKTSEGETQIPVTPDYFITLSRSLMVIALKDAKTVSEDGFLVYAGGGDVVFLAPISNLSALRLLEETRRNYWGASKLTDLNLQSSEGTVGFLKFGKMIFDAPIAYGRSYGVYITHYKDPFFHSWEIATRLERMKEKIEGKDVTIILRGRGQLDLKDSAVLKNSELEEVEKLYDEIKDKKELSKSFIKDILSDEIIARCANRKDCSGLLNSALQYYVERNKLKGDVSYAPPPKVDVVKAVEYFDDNYKG</sequence>
<dbReference type="Pfam" id="PF12469">
    <property type="entry name" value="Cmr2_N"/>
    <property type="match status" value="1"/>
</dbReference>
<proteinExistence type="predicted"/>
<protein>
    <submittedName>
        <fullName evidence="6">Type III-B CRISPR-associated protein Cas10/Cmr2</fullName>
    </submittedName>
</protein>
<reference evidence="6" key="2">
    <citation type="submission" date="2017-05" db="EMBL/GenBank/DDBJ databases">
        <authorList>
            <person name="Song R."/>
            <person name="Chenine A.L."/>
            <person name="Ruprecht R.M."/>
        </authorList>
    </citation>
    <scope>NUCLEOTIDE SEQUENCE</scope>
    <source>
        <strain evidence="6">SCGC AB-777_F03</strain>
    </source>
</reference>
<comment type="caution">
    <text evidence="6">The sequence shown here is derived from an EMBL/GenBank/DDBJ whole genome shotgun (WGS) entry which is preliminary data.</text>
</comment>